<dbReference type="InterPro" id="IPR052728">
    <property type="entry name" value="O2_lipid_transport_reg"/>
</dbReference>
<gene>
    <name evidence="3" type="ORF">HF086_003565</name>
</gene>
<evidence type="ECO:0000256" key="2">
    <source>
        <dbReference type="SAM" id="SignalP"/>
    </source>
</evidence>
<evidence type="ECO:0008006" key="5">
    <source>
        <dbReference type="Google" id="ProtNLM"/>
    </source>
</evidence>
<keyword evidence="1" id="KW-0472">Membrane</keyword>
<dbReference type="AlphaFoldDB" id="A0A922SJ57"/>
<sequence>MDKTDKKMLILFVLSVLFQSSSAEVYSLNESEYALMPPVIHLDSYEDCTQDAKWLYCKAEFVLVSDEYNPRLAMIEKYSAHRPTHYNHTLLRRGICVTQTCKRFYETGRDLRSTLGACINDSVYNNYQLNTVMLDGYDCSKKDMKIQFDRVDFYVGLICIAILIVNIVANFVEDKDSDDSTFLSCFSISRNWKKLTNVTGEPRFPILQGIHGIRTMTMYLVIAGHTGVATMSLPSNTDYVEGLYFFGPMPIILNGPLIIQTFLVISSFLLIFIWLKYSEKNKPSWKMIPIQFLMRWTRLTPSYAIVLALTASKFGRISSQPNWKIVGNEIADCRRDWWKHLLYINNYFDNSECMIHTWYVYLFT</sequence>
<reference evidence="3" key="1">
    <citation type="journal article" date="2021" name="G3 (Bethesda)">
        <title>Genome and transcriptome analysis of the beet armyworm Spodoptera exigua reveals targets for pest control. .</title>
        <authorList>
            <person name="Simon S."/>
            <person name="Breeschoten T."/>
            <person name="Jansen H.J."/>
            <person name="Dirks R.P."/>
            <person name="Schranz M.E."/>
            <person name="Ros V.I.D."/>
        </authorList>
    </citation>
    <scope>NUCLEOTIDE SEQUENCE</scope>
    <source>
        <strain evidence="3">TB_SE_WUR_2020</strain>
    </source>
</reference>
<proteinExistence type="predicted"/>
<dbReference type="EMBL" id="JACEFF010000357">
    <property type="protein sequence ID" value="KAH9639034.1"/>
    <property type="molecule type" value="Genomic_DNA"/>
</dbReference>
<protein>
    <recommendedName>
        <fullName evidence="5">Acyltransferase 3 domain-containing protein</fullName>
    </recommendedName>
</protein>
<evidence type="ECO:0000256" key="1">
    <source>
        <dbReference type="SAM" id="Phobius"/>
    </source>
</evidence>
<feature type="transmembrane region" description="Helical" evidence="1">
    <location>
        <begin position="153"/>
        <end position="172"/>
    </location>
</feature>
<keyword evidence="1" id="KW-0812">Transmembrane</keyword>
<evidence type="ECO:0000313" key="3">
    <source>
        <dbReference type="EMBL" id="KAH9639034.1"/>
    </source>
</evidence>
<comment type="caution">
    <text evidence="3">The sequence shown here is derived from an EMBL/GenBank/DDBJ whole genome shotgun (WGS) entry which is preliminary data.</text>
</comment>
<organism evidence="3 4">
    <name type="scientific">Spodoptera exigua</name>
    <name type="common">Beet armyworm</name>
    <name type="synonym">Noctua fulgens</name>
    <dbReference type="NCBI Taxonomy" id="7107"/>
    <lineage>
        <taxon>Eukaryota</taxon>
        <taxon>Metazoa</taxon>
        <taxon>Ecdysozoa</taxon>
        <taxon>Arthropoda</taxon>
        <taxon>Hexapoda</taxon>
        <taxon>Insecta</taxon>
        <taxon>Pterygota</taxon>
        <taxon>Neoptera</taxon>
        <taxon>Endopterygota</taxon>
        <taxon>Lepidoptera</taxon>
        <taxon>Glossata</taxon>
        <taxon>Ditrysia</taxon>
        <taxon>Noctuoidea</taxon>
        <taxon>Noctuidae</taxon>
        <taxon>Amphipyrinae</taxon>
        <taxon>Spodoptera</taxon>
    </lineage>
</organism>
<keyword evidence="1" id="KW-1133">Transmembrane helix</keyword>
<feature type="transmembrane region" description="Helical" evidence="1">
    <location>
        <begin position="257"/>
        <end position="277"/>
    </location>
</feature>
<dbReference type="PANTHER" id="PTHR11161:SF22">
    <property type="entry name" value="ACYLTRANSFERASE 3 DOMAIN-CONTAINING PROTEIN-RELATED"/>
    <property type="match status" value="1"/>
</dbReference>
<accession>A0A922SJ57</accession>
<keyword evidence="2" id="KW-0732">Signal</keyword>
<dbReference type="PANTHER" id="PTHR11161">
    <property type="entry name" value="O-ACYLTRANSFERASE"/>
    <property type="match status" value="1"/>
</dbReference>
<evidence type="ECO:0000313" key="4">
    <source>
        <dbReference type="Proteomes" id="UP000814243"/>
    </source>
</evidence>
<name>A0A922SJ57_SPOEX</name>
<feature type="chain" id="PRO_5037689173" description="Acyltransferase 3 domain-containing protein" evidence="2">
    <location>
        <begin position="24"/>
        <end position="364"/>
    </location>
</feature>
<feature type="signal peptide" evidence="2">
    <location>
        <begin position="1"/>
        <end position="23"/>
    </location>
</feature>
<dbReference type="Proteomes" id="UP000814243">
    <property type="component" value="Unassembled WGS sequence"/>
</dbReference>